<feature type="transmembrane region" description="Helical" evidence="1">
    <location>
        <begin position="47"/>
        <end position="67"/>
    </location>
</feature>
<dbReference type="RefSeq" id="WP_198062661.1">
    <property type="nucleotide sequence ID" value="NZ_CP065856.1"/>
</dbReference>
<keyword evidence="1" id="KW-1133">Transmembrane helix</keyword>
<keyword evidence="3" id="KW-1185">Reference proteome</keyword>
<evidence type="ECO:0000256" key="1">
    <source>
        <dbReference type="SAM" id="Phobius"/>
    </source>
</evidence>
<keyword evidence="1" id="KW-0472">Membrane</keyword>
<organism evidence="2 3">
    <name type="scientific">Halosimplex litoreum</name>
    <dbReference type="NCBI Taxonomy" id="1198301"/>
    <lineage>
        <taxon>Archaea</taxon>
        <taxon>Methanobacteriati</taxon>
        <taxon>Methanobacteriota</taxon>
        <taxon>Stenosarchaea group</taxon>
        <taxon>Halobacteria</taxon>
        <taxon>Halobacteriales</taxon>
        <taxon>Haloarculaceae</taxon>
        <taxon>Halosimplex</taxon>
    </lineage>
</organism>
<evidence type="ECO:0000313" key="3">
    <source>
        <dbReference type="Proteomes" id="UP000595001"/>
    </source>
</evidence>
<dbReference type="Proteomes" id="UP000595001">
    <property type="component" value="Chromosome"/>
</dbReference>
<dbReference type="KEGG" id="hlt:I7X12_04435"/>
<dbReference type="GeneID" id="60587714"/>
<sequence length="70" mass="7520">MGVVRAASKLAVVMGILWLVAIIFQGEVSRAEQAALTVTTIIETISALPKQTLVALSIIGFFGFILWSEE</sequence>
<gene>
    <name evidence="2" type="ORF">I7X12_04435</name>
</gene>
<evidence type="ECO:0000313" key="2">
    <source>
        <dbReference type="EMBL" id="QPV63884.1"/>
    </source>
</evidence>
<accession>A0A7T3KW01</accession>
<keyword evidence="1" id="KW-0812">Transmembrane</keyword>
<dbReference type="AlphaFoldDB" id="A0A7T3KW01"/>
<proteinExistence type="predicted"/>
<protein>
    <submittedName>
        <fullName evidence="2">Uncharacterized protein</fullName>
    </submittedName>
</protein>
<name>A0A7T3KW01_9EURY</name>
<reference evidence="2 3" key="1">
    <citation type="submission" date="2020-12" db="EMBL/GenBank/DDBJ databases">
        <title>Halosimplex halophilum sp. nov. and Halosimplex salinum sp. nov., two new members of the genus Halosimplex.</title>
        <authorList>
            <person name="Cui H.L."/>
        </authorList>
    </citation>
    <scope>NUCLEOTIDE SEQUENCE [LARGE SCALE GENOMIC DNA]</scope>
    <source>
        <strain evidence="2 3">YGH94</strain>
    </source>
</reference>
<dbReference type="EMBL" id="CP065856">
    <property type="protein sequence ID" value="QPV63884.1"/>
    <property type="molecule type" value="Genomic_DNA"/>
</dbReference>